<feature type="compositionally biased region" description="Basic and acidic residues" evidence="1">
    <location>
        <begin position="175"/>
        <end position="220"/>
    </location>
</feature>
<feature type="region of interest" description="Disordered" evidence="1">
    <location>
        <begin position="1"/>
        <end position="41"/>
    </location>
</feature>
<feature type="region of interest" description="Disordered" evidence="1">
    <location>
        <begin position="100"/>
        <end position="333"/>
    </location>
</feature>
<evidence type="ECO:0000256" key="1">
    <source>
        <dbReference type="SAM" id="MobiDB-lite"/>
    </source>
</evidence>
<evidence type="ECO:0000313" key="3">
    <source>
        <dbReference type="Proteomes" id="UP000800040"/>
    </source>
</evidence>
<feature type="compositionally biased region" description="Polar residues" evidence="1">
    <location>
        <begin position="260"/>
        <end position="269"/>
    </location>
</feature>
<reference evidence="2" key="1">
    <citation type="submission" date="2020-01" db="EMBL/GenBank/DDBJ databases">
        <authorList>
            <consortium name="DOE Joint Genome Institute"/>
            <person name="Haridas S."/>
            <person name="Albert R."/>
            <person name="Binder M."/>
            <person name="Bloem J."/>
            <person name="Labutti K."/>
            <person name="Salamov A."/>
            <person name="Andreopoulos B."/>
            <person name="Baker S.E."/>
            <person name="Barry K."/>
            <person name="Bills G."/>
            <person name="Bluhm B.H."/>
            <person name="Cannon C."/>
            <person name="Castanera R."/>
            <person name="Culley D.E."/>
            <person name="Daum C."/>
            <person name="Ezra D."/>
            <person name="Gonzalez J.B."/>
            <person name="Henrissat B."/>
            <person name="Kuo A."/>
            <person name="Liang C."/>
            <person name="Lipzen A."/>
            <person name="Lutzoni F."/>
            <person name="Magnuson J."/>
            <person name="Mondo S."/>
            <person name="Nolan M."/>
            <person name="Ohm R."/>
            <person name="Pangilinan J."/>
            <person name="Park H.-J."/>
            <person name="Ramirez L."/>
            <person name="Alfaro M."/>
            <person name="Sun H."/>
            <person name="Tritt A."/>
            <person name="Yoshinaga Y."/>
            <person name="Zwiers L.-H."/>
            <person name="Turgeon B.G."/>
            <person name="Goodwin S.B."/>
            <person name="Spatafora J.W."/>
            <person name="Crous P.W."/>
            <person name="Grigoriev I.V."/>
        </authorList>
    </citation>
    <scope>NUCLEOTIDE SEQUENCE</scope>
    <source>
        <strain evidence="2">P77</strain>
    </source>
</reference>
<organism evidence="2 3">
    <name type="scientific">Decorospora gaudefroyi</name>
    <dbReference type="NCBI Taxonomy" id="184978"/>
    <lineage>
        <taxon>Eukaryota</taxon>
        <taxon>Fungi</taxon>
        <taxon>Dikarya</taxon>
        <taxon>Ascomycota</taxon>
        <taxon>Pezizomycotina</taxon>
        <taxon>Dothideomycetes</taxon>
        <taxon>Pleosporomycetidae</taxon>
        <taxon>Pleosporales</taxon>
        <taxon>Pleosporineae</taxon>
        <taxon>Pleosporaceae</taxon>
        <taxon>Decorospora</taxon>
    </lineage>
</organism>
<keyword evidence="3" id="KW-1185">Reference proteome</keyword>
<protein>
    <submittedName>
        <fullName evidence="2">Uncharacterized protein</fullName>
    </submittedName>
</protein>
<feature type="compositionally biased region" description="Polar residues" evidence="1">
    <location>
        <begin position="312"/>
        <end position="321"/>
    </location>
</feature>
<accession>A0A6A5KCY2</accession>
<gene>
    <name evidence="2" type="ORF">BDW02DRAFT_580915</name>
</gene>
<proteinExistence type="predicted"/>
<dbReference type="Proteomes" id="UP000800040">
    <property type="component" value="Unassembled WGS sequence"/>
</dbReference>
<dbReference type="AlphaFoldDB" id="A0A6A5KCY2"/>
<feature type="compositionally biased region" description="Basic and acidic residues" evidence="1">
    <location>
        <begin position="152"/>
        <end position="168"/>
    </location>
</feature>
<name>A0A6A5KCY2_9PLEO</name>
<evidence type="ECO:0000313" key="2">
    <source>
        <dbReference type="EMBL" id="KAF1832842.1"/>
    </source>
</evidence>
<sequence length="333" mass="36799">MMSGTYMDAKRDAWVRPKKKPIVSKTKGDQSSSDAKSKKKGGITLKKFAAGYVQKCDTPRIVSPPWNESHVPERHVSRNQVHDGSELGYHTAHDFVVPAPIRDIPPDCSPNQPYHRPEHDHVVPAPPVAGIEVARSHVSAGRSSRRNAPRSRVAENEVPRSEVSERSSRYAPRSHIAESEVTKVPRSEASEGRSVRSHAPRREASEDRSVRSHARSEASESRSANGHAPRSGVSKWASEVPPSSVPESQVSESYRAGSQVPGSEYSQYTADDHVLHDPPTLQSARNIRKSRLPSDLQNRRNEDLDSLVSPADSVSQIGSSRLSERHSRYYHSG</sequence>
<dbReference type="EMBL" id="ML975330">
    <property type="protein sequence ID" value="KAF1832842.1"/>
    <property type="molecule type" value="Genomic_DNA"/>
</dbReference>
<feature type="compositionally biased region" description="Low complexity" evidence="1">
    <location>
        <begin position="238"/>
        <end position="253"/>
    </location>
</feature>